<dbReference type="Pfam" id="PF16153">
    <property type="entry name" value="DUF4861"/>
    <property type="match status" value="1"/>
</dbReference>
<keyword evidence="3" id="KW-1185">Reference proteome</keyword>
<evidence type="ECO:0000256" key="1">
    <source>
        <dbReference type="SAM" id="SignalP"/>
    </source>
</evidence>
<proteinExistence type="predicted"/>
<dbReference type="InterPro" id="IPR032342">
    <property type="entry name" value="DUF4861"/>
</dbReference>
<dbReference type="AlphaFoldDB" id="A0A4R7KBF8"/>
<accession>A0A4R7KBF8</accession>
<feature type="chain" id="PRO_5020727380" evidence="1">
    <location>
        <begin position="32"/>
        <end position="402"/>
    </location>
</feature>
<comment type="caution">
    <text evidence="2">The sequence shown here is derived from an EMBL/GenBank/DDBJ whole genome shotgun (WGS) entry which is preliminary data.</text>
</comment>
<sequence>MKIKTQKTMRKSILLFSFSFLFLFFSCNEQGKSYPQIIIENTTEADRSLETVSIDLDAFKFENKEQEIVIRDFDSKEELISQVVDNDGDKRMDYLLFQPEIPAKSKKTFEVIFKEKSKETDSIPICYSRFVPERTDDYAWENNRVAFRTYGPVAQKMKEDGVKGGTLSSGIDAWLKRVDYPIINKWYHKELKTDGSYHKDDGEGLDNFHVGVSRGVGGIAKKVDSIYYFSKNFTTWKTITTGPIRTSFILTYEKWNADGSIISEEKKISLDYGSNLSRFEISLKGTDTISAGLTLHNKEGEIAVNEQNGWVSYWEPLDDSEIGTAIVVPNDNMIGYEHYVTNKKDESNLFSTIKVTDGKVIYYAGFGWKKSSQFNSQEEWNAYLNTFSKRLKNPLIVTVKQL</sequence>
<dbReference type="EMBL" id="SOAY01000010">
    <property type="protein sequence ID" value="TDT47354.1"/>
    <property type="molecule type" value="Genomic_DNA"/>
</dbReference>
<dbReference type="PROSITE" id="PS51257">
    <property type="entry name" value="PROKAR_LIPOPROTEIN"/>
    <property type="match status" value="1"/>
</dbReference>
<evidence type="ECO:0000313" key="2">
    <source>
        <dbReference type="EMBL" id="TDT47354.1"/>
    </source>
</evidence>
<organism evidence="2 3">
    <name type="scientific">Maribacter spongiicola</name>
    <dbReference type="NCBI Taxonomy" id="1206753"/>
    <lineage>
        <taxon>Bacteria</taxon>
        <taxon>Pseudomonadati</taxon>
        <taxon>Bacteroidota</taxon>
        <taxon>Flavobacteriia</taxon>
        <taxon>Flavobacteriales</taxon>
        <taxon>Flavobacteriaceae</taxon>
        <taxon>Maribacter</taxon>
    </lineage>
</organism>
<dbReference type="Proteomes" id="UP000294749">
    <property type="component" value="Unassembled WGS sequence"/>
</dbReference>
<keyword evidence="1" id="KW-0732">Signal</keyword>
<evidence type="ECO:0000313" key="3">
    <source>
        <dbReference type="Proteomes" id="UP000294749"/>
    </source>
</evidence>
<name>A0A4R7KBF8_9FLAO</name>
<reference evidence="2 3" key="1">
    <citation type="submission" date="2019-03" db="EMBL/GenBank/DDBJ databases">
        <title>Genomic Encyclopedia of Archaeal and Bacterial Type Strains, Phase II (KMG-II): from individual species to whole genera.</title>
        <authorList>
            <person name="Goeker M."/>
        </authorList>
    </citation>
    <scope>NUCLEOTIDE SEQUENCE [LARGE SCALE GENOMIC DNA]</scope>
    <source>
        <strain evidence="2 3">DSM 25233</strain>
    </source>
</reference>
<protein>
    <submittedName>
        <fullName evidence="2">Uncharacterized protein DUF4861</fullName>
    </submittedName>
</protein>
<feature type="signal peptide" evidence="1">
    <location>
        <begin position="1"/>
        <end position="31"/>
    </location>
</feature>
<gene>
    <name evidence="2" type="ORF">CLV90_1429</name>
</gene>